<keyword evidence="3" id="KW-1185">Reference proteome</keyword>
<protein>
    <submittedName>
        <fullName evidence="2">Uncharacterized protein</fullName>
    </submittedName>
</protein>
<evidence type="ECO:0000313" key="2">
    <source>
        <dbReference type="EMBL" id="KAK0746947.1"/>
    </source>
</evidence>
<reference evidence="2" key="1">
    <citation type="submission" date="2023-06" db="EMBL/GenBank/DDBJ databases">
        <title>Genome-scale phylogeny and comparative genomics of the fungal order Sordariales.</title>
        <authorList>
            <consortium name="Lawrence Berkeley National Laboratory"/>
            <person name="Hensen N."/>
            <person name="Bonometti L."/>
            <person name="Westerberg I."/>
            <person name="Brannstrom I.O."/>
            <person name="Guillou S."/>
            <person name="Cros-Aarteil S."/>
            <person name="Calhoun S."/>
            <person name="Haridas S."/>
            <person name="Kuo A."/>
            <person name="Mondo S."/>
            <person name="Pangilinan J."/>
            <person name="Riley R."/>
            <person name="LaButti K."/>
            <person name="Andreopoulos B."/>
            <person name="Lipzen A."/>
            <person name="Chen C."/>
            <person name="Yanf M."/>
            <person name="Daum C."/>
            <person name="Ng V."/>
            <person name="Clum A."/>
            <person name="Steindorff A."/>
            <person name="Ohm R."/>
            <person name="Martin F."/>
            <person name="Silar P."/>
            <person name="Natvig D."/>
            <person name="Lalanne C."/>
            <person name="Gautier V."/>
            <person name="Ament-velasquez S.L."/>
            <person name="Kruys A."/>
            <person name="Hutchinson M.I."/>
            <person name="Powell A.J."/>
            <person name="Barry K."/>
            <person name="Miller A.N."/>
            <person name="Grigoriev I.V."/>
            <person name="Debuchy R."/>
            <person name="Gladieux P."/>
            <person name="Thoren M.H."/>
            <person name="Johannesson H."/>
        </authorList>
    </citation>
    <scope>NUCLEOTIDE SEQUENCE</scope>
    <source>
        <strain evidence="2">SMH3187-1</strain>
    </source>
</reference>
<feature type="region of interest" description="Disordered" evidence="1">
    <location>
        <begin position="224"/>
        <end position="260"/>
    </location>
</feature>
<feature type="region of interest" description="Disordered" evidence="1">
    <location>
        <begin position="178"/>
        <end position="205"/>
    </location>
</feature>
<evidence type="ECO:0000313" key="3">
    <source>
        <dbReference type="Proteomes" id="UP001172155"/>
    </source>
</evidence>
<sequence>MLSILHCSSDSEARVNQIKLQGLVEQVLAENAQLRQKMQTSQDAFDARSIAMRHIDDDAATARLNDDNSTIRGPAITRRNTVRSIVNGARSGIIRFAFENILEGSRVYKRTAHVHECDQSFASSAIRSIFTGYSLAHISILSVAAMPLCSADVSNGRHYVIQGKHDRVSDDAEVGIVNSSRTLNRPDAANSAIESADPQSGATNRNWDELCSETIEALQIVDDSTNPEPSAWRMPSNHGTAEDSGGDGSAPVNQQPETTPSLTHTLTSVEFDSGSIEAGSKPLHCHVSSLAAPESFEGAEHASNPLNSLGDDTEEAYPCSGCDEILKEGKAFELGGSNSLHSAVSSRRLTKS</sequence>
<feature type="compositionally biased region" description="Polar residues" evidence="1">
    <location>
        <begin position="251"/>
        <end position="260"/>
    </location>
</feature>
<organism evidence="2 3">
    <name type="scientific">Schizothecium vesticola</name>
    <dbReference type="NCBI Taxonomy" id="314040"/>
    <lineage>
        <taxon>Eukaryota</taxon>
        <taxon>Fungi</taxon>
        <taxon>Dikarya</taxon>
        <taxon>Ascomycota</taxon>
        <taxon>Pezizomycotina</taxon>
        <taxon>Sordariomycetes</taxon>
        <taxon>Sordariomycetidae</taxon>
        <taxon>Sordariales</taxon>
        <taxon>Schizotheciaceae</taxon>
        <taxon>Schizothecium</taxon>
    </lineage>
</organism>
<gene>
    <name evidence="2" type="ORF">B0T18DRAFT_163542</name>
</gene>
<dbReference type="AlphaFoldDB" id="A0AA40EX59"/>
<accession>A0AA40EX59</accession>
<evidence type="ECO:0000256" key="1">
    <source>
        <dbReference type="SAM" id="MobiDB-lite"/>
    </source>
</evidence>
<proteinExistence type="predicted"/>
<dbReference type="Proteomes" id="UP001172155">
    <property type="component" value="Unassembled WGS sequence"/>
</dbReference>
<name>A0AA40EX59_9PEZI</name>
<dbReference type="EMBL" id="JAUKUD010000004">
    <property type="protein sequence ID" value="KAK0746947.1"/>
    <property type="molecule type" value="Genomic_DNA"/>
</dbReference>
<comment type="caution">
    <text evidence="2">The sequence shown here is derived from an EMBL/GenBank/DDBJ whole genome shotgun (WGS) entry which is preliminary data.</text>
</comment>